<keyword evidence="4 7" id="KW-0812">Transmembrane</keyword>
<evidence type="ECO:0000256" key="6">
    <source>
        <dbReference type="ARBA" id="ARBA00023136"/>
    </source>
</evidence>
<keyword evidence="5 8" id="KW-1133">Transmembrane helix</keyword>
<sequence>MAVLPDLFGDTDDDERDGGVFAEINVTPLVDVMLVLLVVFMVAAPLMVQGVPIELPRGGGTALGRPVKPLIISISSDGSIHLRDESVSAEDLPAHLQAIRVNEGDALVYIRADRTISYGTVMTNIDQFRAAGFSHVSLLSQPVSAKRAP</sequence>
<name>A0AA41YQL5_9HYPH</name>
<dbReference type="GO" id="GO:0005886">
    <property type="term" value="C:plasma membrane"/>
    <property type="evidence" value="ECO:0007669"/>
    <property type="project" value="UniProtKB-SubCell"/>
</dbReference>
<gene>
    <name evidence="9" type="ORF">M8523_01745</name>
</gene>
<dbReference type="PANTHER" id="PTHR30558">
    <property type="entry name" value="EXBD MEMBRANE COMPONENT OF PMF-DRIVEN MACROMOLECULE IMPORT SYSTEM"/>
    <property type="match status" value="1"/>
</dbReference>
<evidence type="ECO:0000313" key="9">
    <source>
        <dbReference type="EMBL" id="MCW6506741.1"/>
    </source>
</evidence>
<dbReference type="PANTHER" id="PTHR30558:SF7">
    <property type="entry name" value="TOL-PAL SYSTEM PROTEIN TOLR"/>
    <property type="match status" value="1"/>
</dbReference>
<keyword evidence="7" id="KW-0813">Transport</keyword>
<keyword evidence="10" id="KW-1185">Reference proteome</keyword>
<dbReference type="EMBL" id="JAMOIM010000001">
    <property type="protein sequence ID" value="MCW6506741.1"/>
    <property type="molecule type" value="Genomic_DNA"/>
</dbReference>
<dbReference type="Pfam" id="PF02472">
    <property type="entry name" value="ExbD"/>
    <property type="match status" value="1"/>
</dbReference>
<organism evidence="9 10">
    <name type="scientific">Lichenifustis flavocetrariae</name>
    <dbReference type="NCBI Taxonomy" id="2949735"/>
    <lineage>
        <taxon>Bacteria</taxon>
        <taxon>Pseudomonadati</taxon>
        <taxon>Pseudomonadota</taxon>
        <taxon>Alphaproteobacteria</taxon>
        <taxon>Hyphomicrobiales</taxon>
        <taxon>Lichenihabitantaceae</taxon>
        <taxon>Lichenifustis</taxon>
    </lineage>
</organism>
<keyword evidence="7" id="KW-0653">Protein transport</keyword>
<dbReference type="Proteomes" id="UP001165667">
    <property type="component" value="Unassembled WGS sequence"/>
</dbReference>
<evidence type="ECO:0000256" key="8">
    <source>
        <dbReference type="SAM" id="Phobius"/>
    </source>
</evidence>
<proteinExistence type="inferred from homology"/>
<dbReference type="GO" id="GO:0022857">
    <property type="term" value="F:transmembrane transporter activity"/>
    <property type="evidence" value="ECO:0007669"/>
    <property type="project" value="InterPro"/>
</dbReference>
<comment type="similarity">
    <text evidence="2 7">Belongs to the ExbD/TolR family.</text>
</comment>
<accession>A0AA41YQL5</accession>
<dbReference type="InterPro" id="IPR003400">
    <property type="entry name" value="ExbD"/>
</dbReference>
<dbReference type="Gene3D" id="3.30.420.270">
    <property type="match status" value="1"/>
</dbReference>
<keyword evidence="6 8" id="KW-0472">Membrane</keyword>
<evidence type="ECO:0000256" key="7">
    <source>
        <dbReference type="RuleBase" id="RU003879"/>
    </source>
</evidence>
<protein>
    <submittedName>
        <fullName evidence="9">Biopolymer transporter ExbD</fullName>
    </submittedName>
</protein>
<dbReference type="GO" id="GO:0015031">
    <property type="term" value="P:protein transport"/>
    <property type="evidence" value="ECO:0007669"/>
    <property type="project" value="UniProtKB-KW"/>
</dbReference>
<evidence type="ECO:0000256" key="5">
    <source>
        <dbReference type="ARBA" id="ARBA00022989"/>
    </source>
</evidence>
<feature type="transmembrane region" description="Helical" evidence="8">
    <location>
        <begin position="29"/>
        <end position="48"/>
    </location>
</feature>
<evidence type="ECO:0000256" key="1">
    <source>
        <dbReference type="ARBA" id="ARBA00004162"/>
    </source>
</evidence>
<evidence type="ECO:0000256" key="3">
    <source>
        <dbReference type="ARBA" id="ARBA00022475"/>
    </source>
</evidence>
<evidence type="ECO:0000256" key="2">
    <source>
        <dbReference type="ARBA" id="ARBA00005811"/>
    </source>
</evidence>
<evidence type="ECO:0000256" key="4">
    <source>
        <dbReference type="ARBA" id="ARBA00022692"/>
    </source>
</evidence>
<reference evidence="9" key="1">
    <citation type="submission" date="2022-05" db="EMBL/GenBank/DDBJ databases">
        <authorList>
            <person name="Pankratov T."/>
        </authorList>
    </citation>
    <scope>NUCLEOTIDE SEQUENCE</scope>
    <source>
        <strain evidence="9">BP6-180914</strain>
    </source>
</reference>
<dbReference type="RefSeq" id="WP_282583090.1">
    <property type="nucleotide sequence ID" value="NZ_JAMOIM010000001.1"/>
</dbReference>
<comment type="subcellular location">
    <subcellularLocation>
        <location evidence="1">Cell membrane</location>
        <topology evidence="1">Single-pass membrane protein</topology>
    </subcellularLocation>
    <subcellularLocation>
        <location evidence="7">Cell membrane</location>
        <topology evidence="7">Single-pass type II membrane protein</topology>
    </subcellularLocation>
</comment>
<comment type="caution">
    <text evidence="9">The sequence shown here is derived from an EMBL/GenBank/DDBJ whole genome shotgun (WGS) entry which is preliminary data.</text>
</comment>
<keyword evidence="3" id="KW-1003">Cell membrane</keyword>
<evidence type="ECO:0000313" key="10">
    <source>
        <dbReference type="Proteomes" id="UP001165667"/>
    </source>
</evidence>
<dbReference type="AlphaFoldDB" id="A0AA41YQL5"/>